<dbReference type="EMBL" id="CP070499">
    <property type="protein sequence ID" value="QSB16713.1"/>
    <property type="molecule type" value="Genomic_DNA"/>
</dbReference>
<feature type="chain" id="PRO_5039102863" evidence="1">
    <location>
        <begin position="20"/>
        <end position="288"/>
    </location>
</feature>
<evidence type="ECO:0000256" key="1">
    <source>
        <dbReference type="SAM" id="SignalP"/>
    </source>
</evidence>
<keyword evidence="1" id="KW-0732">Signal</keyword>
<gene>
    <name evidence="3" type="ORF">JQS43_10785</name>
</gene>
<evidence type="ECO:0000313" key="3">
    <source>
        <dbReference type="EMBL" id="QSB16713.1"/>
    </source>
</evidence>
<dbReference type="AlphaFoldDB" id="A0A895YN29"/>
<protein>
    <submittedName>
        <fullName evidence="3">Septum formation family protein</fullName>
    </submittedName>
</protein>
<evidence type="ECO:0000259" key="2">
    <source>
        <dbReference type="Pfam" id="PF13845"/>
    </source>
</evidence>
<evidence type="ECO:0000313" key="4">
    <source>
        <dbReference type="Proteomes" id="UP000662857"/>
    </source>
</evidence>
<name>A0A895YN29_9ACTN</name>
<feature type="domain" description="Septum formation-related" evidence="2">
    <location>
        <begin position="50"/>
        <end position="271"/>
    </location>
</feature>
<dbReference type="RefSeq" id="WP_239678947.1">
    <property type="nucleotide sequence ID" value="NZ_CP070499.1"/>
</dbReference>
<dbReference type="PROSITE" id="PS51257">
    <property type="entry name" value="PROKAR_LIPOPROTEIN"/>
    <property type="match status" value="1"/>
</dbReference>
<sequence>MHSWLRGVVAATVATAALAVSGCTPSPVDGDLTGDWADFGELTQMRPEVGACHNGDYRATVALGIYYQPRECTEPHRLETAYVGTFAGETAERDSPPRQDTPAWRDTYAECEDGAAEYLGADFRHGRLWLGVGVPTAAAWDGGARWFRCDLMELRSNAATPLWPESLRGALAAGPSKLTLGCYTVTLADTGEVETMDSVDCAEPHQAEFVGVWHSDQPRYPDRQADYDRVHRGCSEVARDFVGDPPSTPLGTIFDHISDEDWDNGDRGFRCYLFSSEEDLTGSLAGDA</sequence>
<reference evidence="3" key="1">
    <citation type="submission" date="2021-02" db="EMBL/GenBank/DDBJ databases">
        <title>Natrosporangium hydrolyticum gen. nov., sp. nov, a haloalkaliphilic actinobacterium from a soda solonchak soil.</title>
        <authorList>
            <person name="Sorokin D.Y."/>
            <person name="Khijniak T.V."/>
            <person name="Zakharycheva A.P."/>
            <person name="Boueva O.V."/>
            <person name="Ariskina E.V."/>
            <person name="Hahnke R.L."/>
            <person name="Bunk B."/>
            <person name="Sproer C."/>
            <person name="Schumann P."/>
            <person name="Evtushenko L.I."/>
            <person name="Kublanov I.V."/>
        </authorList>
    </citation>
    <scope>NUCLEOTIDE SEQUENCE</scope>
    <source>
        <strain evidence="3">DSM 106523</strain>
    </source>
</reference>
<accession>A0A895YN29</accession>
<keyword evidence="4" id="KW-1185">Reference proteome</keyword>
<dbReference type="Pfam" id="PF13845">
    <property type="entry name" value="Septum_form"/>
    <property type="match status" value="1"/>
</dbReference>
<proteinExistence type="predicted"/>
<dbReference type="KEGG" id="nhy:JQS43_10785"/>
<dbReference type="Proteomes" id="UP000662857">
    <property type="component" value="Chromosome"/>
</dbReference>
<dbReference type="InterPro" id="IPR026004">
    <property type="entry name" value="Septum_form"/>
</dbReference>
<feature type="signal peptide" evidence="1">
    <location>
        <begin position="1"/>
        <end position="19"/>
    </location>
</feature>
<organism evidence="3 4">
    <name type="scientific">Natronosporangium hydrolyticum</name>
    <dbReference type="NCBI Taxonomy" id="2811111"/>
    <lineage>
        <taxon>Bacteria</taxon>
        <taxon>Bacillati</taxon>
        <taxon>Actinomycetota</taxon>
        <taxon>Actinomycetes</taxon>
        <taxon>Micromonosporales</taxon>
        <taxon>Micromonosporaceae</taxon>
        <taxon>Natronosporangium</taxon>
    </lineage>
</organism>